<dbReference type="SUPFAM" id="SSF57701">
    <property type="entry name" value="Zn2/Cys6 DNA-binding domain"/>
    <property type="match status" value="1"/>
</dbReference>
<feature type="compositionally biased region" description="Basic and acidic residues" evidence="3">
    <location>
        <begin position="24"/>
        <end position="65"/>
    </location>
</feature>
<dbReference type="AlphaFoldDB" id="A0A1X7RQQ1"/>
<feature type="compositionally biased region" description="Low complexity" evidence="3">
    <location>
        <begin position="157"/>
        <end position="168"/>
    </location>
</feature>
<feature type="region of interest" description="Disordered" evidence="3">
    <location>
        <begin position="775"/>
        <end position="841"/>
    </location>
</feature>
<dbReference type="Pfam" id="PF00172">
    <property type="entry name" value="Zn_clus"/>
    <property type="match status" value="1"/>
</dbReference>
<feature type="region of interest" description="Disordered" evidence="3">
    <location>
        <begin position="113"/>
        <end position="252"/>
    </location>
</feature>
<evidence type="ECO:0000313" key="5">
    <source>
        <dbReference type="EMBL" id="SMQ49570.1"/>
    </source>
</evidence>
<reference evidence="5 6" key="1">
    <citation type="submission" date="2016-06" db="EMBL/GenBank/DDBJ databases">
        <authorList>
            <person name="Kjaerup R.B."/>
            <person name="Dalgaard T.S."/>
            <person name="Juul-Madsen H.R."/>
        </authorList>
    </citation>
    <scope>NUCLEOTIDE SEQUENCE [LARGE SCALE GENOMIC DNA]</scope>
</reference>
<dbReference type="STRING" id="1276538.A0A1X7RQQ1"/>
<dbReference type="PROSITE" id="PS00463">
    <property type="entry name" value="ZN2_CY6_FUNGAL_1"/>
    <property type="match status" value="1"/>
</dbReference>
<evidence type="ECO:0000259" key="4">
    <source>
        <dbReference type="PROSITE" id="PS50048"/>
    </source>
</evidence>
<sequence length="871" mass="96323">MAEGSPLPFPSPSAILGDNAPSDSADREPEPPKKHVRKQSRETKKEPLPPRKAPALDDPSKDVKPKQTKSRNGCVTCKSKRLKCGEEKPNCQNCIRRGVQCGGYKKVFQWREFTDPTKPALDRQKSGQPRASPPQAPAGLSRPSTATSSGRPPTRQASADSPASASSKPPTPSGEHPPRLHHPPQVLNDSHGRRAGRSPHAQNEDVDRARQRGSQTSTPQEIYDNPRDSACNSPADELPTPAPPSRRPLSTQHEFTGAEDASGVIAFNPQSVFAYRSRSLEPSARVNSPTMTEFFMSPIQDDPGQNFVPFSMPDDVNLPVWASNPNDPALLDDNLINGDIDIVGPIQPTSMDTFIWPSRYPSPLLDSQDDGSGMWNGSMSALVMQPDFPIDSPESLMRRYDRHTCGILSVIDGPTENPWRNLVWPLTQSSPALYHAVLAMTAFHACTDEPALRLVGHEHKHRSIQNIQNGIREDSMTHQAAIGTALALGFCESWDQHTATGNSHIKGAQAMVKRALRDHTVDPLSGVELARLKFLCNAWVYMDVVARLTSFDSTESNDFENAFIFSGDSPGMILGNEQPGFGIDFGMPIDARLDPLMGCAGTLFPIIGKVANLIRKVCRSQFNSPGIISQARDLVESLESWSPPEYIERPEDPSTDVQHALQTAEAYRWATLLHLHQAVRELPSMTTAEFAQRALQYLATVPLSSRTINAQTYPMMVAGCEASDPEDREWVRGRWEAMGVRKRIGVIEKCLAVTEEVWRRRDRYESRPREQRRLVATADLRAARRRGGQVARRPPPDRHNASPGRTGMVFSYVENDTEGSKSGGPDNRRPGSGRPSKLVDMNDPDIVAYTVRGHLHWVGVMWDWGWEVLLS</sequence>
<dbReference type="Gene3D" id="4.10.240.10">
    <property type="entry name" value="Zn(2)-C6 fungal-type DNA-binding domain"/>
    <property type="match status" value="1"/>
</dbReference>
<dbReference type="EMBL" id="LT853695">
    <property type="protein sequence ID" value="SMQ49570.1"/>
    <property type="molecule type" value="Genomic_DNA"/>
</dbReference>
<dbReference type="InterPro" id="IPR001138">
    <property type="entry name" value="Zn2Cys6_DnaBD"/>
</dbReference>
<dbReference type="Pfam" id="PF11951">
    <property type="entry name" value="Fungal_trans_2"/>
    <property type="match status" value="1"/>
</dbReference>
<organism evidence="5 6">
    <name type="scientific">Zymoseptoria tritici (strain ST99CH_3D7)</name>
    <dbReference type="NCBI Taxonomy" id="1276538"/>
    <lineage>
        <taxon>Eukaryota</taxon>
        <taxon>Fungi</taxon>
        <taxon>Dikarya</taxon>
        <taxon>Ascomycota</taxon>
        <taxon>Pezizomycotina</taxon>
        <taxon>Dothideomycetes</taxon>
        <taxon>Dothideomycetidae</taxon>
        <taxon>Mycosphaerellales</taxon>
        <taxon>Mycosphaerellaceae</taxon>
        <taxon>Zymoseptoria</taxon>
    </lineage>
</organism>
<protein>
    <recommendedName>
        <fullName evidence="4">Zn(2)-C6 fungal-type domain-containing protein</fullName>
    </recommendedName>
</protein>
<name>A0A1X7RQQ1_ZYMT9</name>
<feature type="domain" description="Zn(2)-C6 fungal-type" evidence="4">
    <location>
        <begin position="73"/>
        <end position="101"/>
    </location>
</feature>
<dbReference type="PANTHER" id="PTHR37534">
    <property type="entry name" value="TRANSCRIPTIONAL ACTIVATOR PROTEIN UGA3"/>
    <property type="match status" value="1"/>
</dbReference>
<proteinExistence type="predicted"/>
<accession>A0A1X7RQQ1</accession>
<dbReference type="InterPro" id="IPR036864">
    <property type="entry name" value="Zn2-C6_fun-type_DNA-bd_sf"/>
</dbReference>
<feature type="compositionally biased region" description="Polar residues" evidence="3">
    <location>
        <begin position="142"/>
        <end position="151"/>
    </location>
</feature>
<keyword evidence="2" id="KW-0539">Nucleus</keyword>
<dbReference type="GO" id="GO:0005634">
    <property type="term" value="C:nucleus"/>
    <property type="evidence" value="ECO:0007669"/>
    <property type="project" value="UniProtKB-SubCell"/>
</dbReference>
<dbReference type="GO" id="GO:0045944">
    <property type="term" value="P:positive regulation of transcription by RNA polymerase II"/>
    <property type="evidence" value="ECO:0007669"/>
    <property type="project" value="TreeGrafter"/>
</dbReference>
<dbReference type="InterPro" id="IPR021858">
    <property type="entry name" value="Fun_TF"/>
</dbReference>
<dbReference type="GO" id="GO:0000981">
    <property type="term" value="F:DNA-binding transcription factor activity, RNA polymerase II-specific"/>
    <property type="evidence" value="ECO:0007669"/>
    <property type="project" value="InterPro"/>
</dbReference>
<gene>
    <name evidence="5" type="ORF">ZT3D7_G4721</name>
</gene>
<evidence type="ECO:0000256" key="1">
    <source>
        <dbReference type="ARBA" id="ARBA00004123"/>
    </source>
</evidence>
<dbReference type="SMART" id="SM00066">
    <property type="entry name" value="GAL4"/>
    <property type="match status" value="1"/>
</dbReference>
<dbReference type="Proteomes" id="UP000215127">
    <property type="component" value="Chromosome 4"/>
</dbReference>
<evidence type="ECO:0000256" key="2">
    <source>
        <dbReference type="ARBA" id="ARBA00023242"/>
    </source>
</evidence>
<keyword evidence="6" id="KW-1185">Reference proteome</keyword>
<evidence type="ECO:0000313" key="6">
    <source>
        <dbReference type="Proteomes" id="UP000215127"/>
    </source>
</evidence>
<dbReference type="GO" id="GO:0000976">
    <property type="term" value="F:transcription cis-regulatory region binding"/>
    <property type="evidence" value="ECO:0007669"/>
    <property type="project" value="TreeGrafter"/>
</dbReference>
<feature type="region of interest" description="Disordered" evidence="3">
    <location>
        <begin position="1"/>
        <end position="75"/>
    </location>
</feature>
<comment type="subcellular location">
    <subcellularLocation>
        <location evidence="1">Nucleus</location>
    </subcellularLocation>
</comment>
<dbReference type="CDD" id="cd00067">
    <property type="entry name" value="GAL4"/>
    <property type="match status" value="1"/>
</dbReference>
<dbReference type="PROSITE" id="PS50048">
    <property type="entry name" value="ZN2_CY6_FUNGAL_2"/>
    <property type="match status" value="1"/>
</dbReference>
<dbReference type="GO" id="GO:0008270">
    <property type="term" value="F:zinc ion binding"/>
    <property type="evidence" value="ECO:0007669"/>
    <property type="project" value="InterPro"/>
</dbReference>
<evidence type="ECO:0000256" key="3">
    <source>
        <dbReference type="SAM" id="MobiDB-lite"/>
    </source>
</evidence>
<feature type="compositionally biased region" description="Basic and acidic residues" evidence="3">
    <location>
        <begin position="113"/>
        <end position="125"/>
    </location>
</feature>
<dbReference type="PANTHER" id="PTHR37534:SF47">
    <property type="entry name" value="ZN(2)-C6 FUNGAL-TYPE DOMAIN-CONTAINING PROTEIN"/>
    <property type="match status" value="1"/>
</dbReference>